<comment type="caution">
    <text evidence="2">The sequence shown here is derived from an EMBL/GenBank/DDBJ whole genome shotgun (WGS) entry which is preliminary data.</text>
</comment>
<protein>
    <submittedName>
        <fullName evidence="2">Uncharacterized protein</fullName>
    </submittedName>
</protein>
<gene>
    <name evidence="2" type="ORF">HOLleu_20289</name>
</gene>
<reference evidence="2" key="1">
    <citation type="submission" date="2021-10" db="EMBL/GenBank/DDBJ databases">
        <title>Tropical sea cucumber genome reveals ecological adaptation and Cuvierian tubules defense mechanism.</title>
        <authorList>
            <person name="Chen T."/>
        </authorList>
    </citation>
    <scope>NUCLEOTIDE SEQUENCE</scope>
    <source>
        <strain evidence="2">Nanhai2018</strain>
        <tissue evidence="2">Muscle</tissue>
    </source>
</reference>
<evidence type="ECO:0000256" key="1">
    <source>
        <dbReference type="SAM" id="SignalP"/>
    </source>
</evidence>
<evidence type="ECO:0000313" key="3">
    <source>
        <dbReference type="Proteomes" id="UP001152320"/>
    </source>
</evidence>
<proteinExistence type="predicted"/>
<keyword evidence="1" id="KW-0732">Signal</keyword>
<dbReference type="AlphaFoldDB" id="A0A9Q1C0V3"/>
<name>A0A9Q1C0V3_HOLLE</name>
<dbReference type="EMBL" id="JAIZAY010000009">
    <property type="protein sequence ID" value="KAJ8036340.1"/>
    <property type="molecule type" value="Genomic_DNA"/>
</dbReference>
<feature type="chain" id="PRO_5040478131" evidence="1">
    <location>
        <begin position="25"/>
        <end position="102"/>
    </location>
</feature>
<keyword evidence="3" id="KW-1185">Reference proteome</keyword>
<accession>A0A9Q1C0V3</accession>
<dbReference type="OrthoDB" id="10102870at2759"/>
<feature type="signal peptide" evidence="1">
    <location>
        <begin position="1"/>
        <end position="24"/>
    </location>
</feature>
<evidence type="ECO:0000313" key="2">
    <source>
        <dbReference type="EMBL" id="KAJ8036340.1"/>
    </source>
</evidence>
<sequence length="102" mass="11878">MTPIRIVAFLFLIVVLFSSMVVSARPRGRGYRCPPVVGCDGRTDNIRWGKRSSTTLDDIRNAAEMLFRRRLETEENYPDDLDATKRTSLSLYDILRSRDFYR</sequence>
<dbReference type="Proteomes" id="UP001152320">
    <property type="component" value="Chromosome 9"/>
</dbReference>
<organism evidence="2 3">
    <name type="scientific">Holothuria leucospilota</name>
    <name type="common">Black long sea cucumber</name>
    <name type="synonym">Mertensiothuria leucospilota</name>
    <dbReference type="NCBI Taxonomy" id="206669"/>
    <lineage>
        <taxon>Eukaryota</taxon>
        <taxon>Metazoa</taxon>
        <taxon>Echinodermata</taxon>
        <taxon>Eleutherozoa</taxon>
        <taxon>Echinozoa</taxon>
        <taxon>Holothuroidea</taxon>
        <taxon>Aspidochirotacea</taxon>
        <taxon>Aspidochirotida</taxon>
        <taxon>Holothuriidae</taxon>
        <taxon>Holothuria</taxon>
    </lineage>
</organism>